<evidence type="ECO:0000256" key="2">
    <source>
        <dbReference type="SAM" id="SignalP"/>
    </source>
</evidence>
<comment type="caution">
    <text evidence="3">The sequence shown here is derived from an EMBL/GenBank/DDBJ whole genome shotgun (WGS) entry which is preliminary data.</text>
</comment>
<evidence type="ECO:0008006" key="5">
    <source>
        <dbReference type="Google" id="ProtNLM"/>
    </source>
</evidence>
<feature type="chain" id="PRO_5045673810" description="Isomerase YbhE" evidence="2">
    <location>
        <begin position="21"/>
        <end position="399"/>
    </location>
</feature>
<gene>
    <name evidence="3" type="ORF">SLS59_003380</name>
</gene>
<keyword evidence="4" id="KW-1185">Reference proteome</keyword>
<dbReference type="PANTHER" id="PTHR30344">
    <property type="entry name" value="6-PHOSPHOGLUCONOLACTONASE-RELATED"/>
    <property type="match status" value="1"/>
</dbReference>
<accession>A0ABR3RN12</accession>
<dbReference type="InterPro" id="IPR050282">
    <property type="entry name" value="Cycloisomerase_2"/>
</dbReference>
<dbReference type="Proteomes" id="UP001521222">
    <property type="component" value="Unassembled WGS sequence"/>
</dbReference>
<dbReference type="EMBL" id="JAKIXB020000009">
    <property type="protein sequence ID" value="KAL1605578.1"/>
    <property type="molecule type" value="Genomic_DNA"/>
</dbReference>
<evidence type="ECO:0000256" key="1">
    <source>
        <dbReference type="ARBA" id="ARBA00005564"/>
    </source>
</evidence>
<dbReference type="Pfam" id="PF10282">
    <property type="entry name" value="Lactonase"/>
    <property type="match status" value="1"/>
</dbReference>
<keyword evidence="2" id="KW-0732">Signal</keyword>
<dbReference type="PANTHER" id="PTHR30344:SF1">
    <property type="entry name" value="6-PHOSPHOGLUCONOLACTONASE"/>
    <property type="match status" value="1"/>
</dbReference>
<dbReference type="SUPFAM" id="SSF51004">
    <property type="entry name" value="C-terminal (heme d1) domain of cytochrome cd1-nitrite reductase"/>
    <property type="match status" value="1"/>
</dbReference>
<dbReference type="Gene3D" id="2.130.10.10">
    <property type="entry name" value="YVTN repeat-like/Quinoprotein amine dehydrogenase"/>
    <property type="match status" value="1"/>
</dbReference>
<dbReference type="InterPro" id="IPR019405">
    <property type="entry name" value="Lactonase_7-beta_prop"/>
</dbReference>
<dbReference type="InterPro" id="IPR015943">
    <property type="entry name" value="WD40/YVTN_repeat-like_dom_sf"/>
</dbReference>
<dbReference type="InterPro" id="IPR011048">
    <property type="entry name" value="Haem_d1_sf"/>
</dbReference>
<reference evidence="3 4" key="1">
    <citation type="submission" date="2024-02" db="EMBL/GenBank/DDBJ databases">
        <title>De novo assembly and annotation of 12 fungi associated with fruit tree decline syndrome in Ontario, Canada.</title>
        <authorList>
            <person name="Sulman M."/>
            <person name="Ellouze W."/>
            <person name="Ilyukhin E."/>
        </authorList>
    </citation>
    <scope>NUCLEOTIDE SEQUENCE [LARGE SCALE GENOMIC DNA]</scope>
    <source>
        <strain evidence="3 4">M97-236</strain>
    </source>
</reference>
<evidence type="ECO:0000313" key="4">
    <source>
        <dbReference type="Proteomes" id="UP001521222"/>
    </source>
</evidence>
<name>A0ABR3RN12_9PLEO</name>
<sequence>MLAIHPNPLVALFFPLLTQAATLFAAQSNGDLSTLSLSRHGSSYNLSMTSTTREAGGNPSWLNIDLEQRLLYCLDRGQSNVTKGSINSFRIGDDGVLSKIDTVDAPFSGVAAEYFDIGRGKRGYVTASYNKSAIAAFSLPPNGSLEPPAQVLYPTSNITGPIASRQNGSYSHHVILDPTYKFILVPDLGADLIRVFSYHSDTIAPLTQLPSLKTDAGAGPRHGVFWKAPRKGKEDSWYLFFNGELSQKVYSYRITYTSTGLAWEKIFEAHALGELGSTLPPNTAPTSEIALSPDQRFIVVSSRQHSFNLSPLYQEEDSDSLSTFRILNDGKLELVQVKPSGGYLPRQFSINRRGDKVAVGHQVNGTVVIWNRDVKSGNVGDKVAEVKVRGPVVFVAWDE</sequence>
<evidence type="ECO:0000313" key="3">
    <source>
        <dbReference type="EMBL" id="KAL1605578.1"/>
    </source>
</evidence>
<protein>
    <recommendedName>
        <fullName evidence="5">Isomerase YbhE</fullName>
    </recommendedName>
</protein>
<feature type="signal peptide" evidence="2">
    <location>
        <begin position="1"/>
        <end position="20"/>
    </location>
</feature>
<organism evidence="3 4">
    <name type="scientific">Nothophoma quercina</name>
    <dbReference type="NCBI Taxonomy" id="749835"/>
    <lineage>
        <taxon>Eukaryota</taxon>
        <taxon>Fungi</taxon>
        <taxon>Dikarya</taxon>
        <taxon>Ascomycota</taxon>
        <taxon>Pezizomycotina</taxon>
        <taxon>Dothideomycetes</taxon>
        <taxon>Pleosporomycetidae</taxon>
        <taxon>Pleosporales</taxon>
        <taxon>Pleosporineae</taxon>
        <taxon>Didymellaceae</taxon>
        <taxon>Nothophoma</taxon>
    </lineage>
</organism>
<comment type="similarity">
    <text evidence="1">Belongs to the cycloisomerase 2 family.</text>
</comment>
<proteinExistence type="inferred from homology"/>